<dbReference type="EMBL" id="CAJOBR010002128">
    <property type="protein sequence ID" value="CAF4658728.1"/>
    <property type="molecule type" value="Genomic_DNA"/>
</dbReference>
<comment type="caution">
    <text evidence="7">The sequence shown here is derived from an EMBL/GenBank/DDBJ whole genome shotgun (WGS) entry which is preliminary data.</text>
</comment>
<evidence type="ECO:0000256" key="1">
    <source>
        <dbReference type="ARBA" id="ARBA00022723"/>
    </source>
</evidence>
<organism evidence="7 9">
    <name type="scientific">Rotaria socialis</name>
    <dbReference type="NCBI Taxonomy" id="392032"/>
    <lineage>
        <taxon>Eukaryota</taxon>
        <taxon>Metazoa</taxon>
        <taxon>Spiralia</taxon>
        <taxon>Gnathifera</taxon>
        <taxon>Rotifera</taxon>
        <taxon>Eurotatoria</taxon>
        <taxon>Bdelloidea</taxon>
        <taxon>Philodinida</taxon>
        <taxon>Philodinidae</taxon>
        <taxon>Rotaria</taxon>
    </lineage>
</organism>
<dbReference type="PROSITE" id="PS50089">
    <property type="entry name" value="ZF_RING_2"/>
    <property type="match status" value="1"/>
</dbReference>
<dbReference type="EMBL" id="CAJNYT010005350">
    <property type="protein sequence ID" value="CAF3730082.1"/>
    <property type="molecule type" value="Genomic_DNA"/>
</dbReference>
<dbReference type="PROSITE" id="PS51999">
    <property type="entry name" value="ZF_GRF"/>
    <property type="match status" value="1"/>
</dbReference>
<dbReference type="Proteomes" id="UP000663848">
    <property type="component" value="Unassembled WGS sequence"/>
</dbReference>
<evidence type="ECO:0000259" key="5">
    <source>
        <dbReference type="PROSITE" id="PS50089"/>
    </source>
</evidence>
<dbReference type="GO" id="GO:0008270">
    <property type="term" value="F:zinc ion binding"/>
    <property type="evidence" value="ECO:0007669"/>
    <property type="project" value="UniProtKB-KW"/>
</dbReference>
<keyword evidence="3" id="KW-0862">Zinc</keyword>
<keyword evidence="2 4" id="KW-0863">Zinc-finger</keyword>
<evidence type="ECO:0000256" key="3">
    <source>
        <dbReference type="ARBA" id="ARBA00022833"/>
    </source>
</evidence>
<dbReference type="Proteomes" id="UP000663872">
    <property type="component" value="Unassembled WGS sequence"/>
</dbReference>
<evidence type="ECO:0008006" key="10">
    <source>
        <dbReference type="Google" id="ProtNLM"/>
    </source>
</evidence>
<feature type="domain" description="GRF-type" evidence="6">
    <location>
        <begin position="87"/>
        <end position="129"/>
    </location>
</feature>
<evidence type="ECO:0000313" key="8">
    <source>
        <dbReference type="EMBL" id="CAF4658728.1"/>
    </source>
</evidence>
<evidence type="ECO:0000256" key="4">
    <source>
        <dbReference type="PROSITE-ProRule" id="PRU00175"/>
    </source>
</evidence>
<keyword evidence="1" id="KW-0479">Metal-binding</keyword>
<dbReference type="SUPFAM" id="SSF57850">
    <property type="entry name" value="RING/U-box"/>
    <property type="match status" value="1"/>
</dbReference>
<dbReference type="Gene3D" id="3.30.40.10">
    <property type="entry name" value="Zinc/RING finger domain, C3HC4 (zinc finger)"/>
    <property type="match status" value="1"/>
</dbReference>
<sequence>MSTVNIRNPIRCFCSFLAKHTDNNIYVCGRYKSDGMVCLFHLHDENIAHYYQKGLLSLSLDCEMCLATLKIHSKEYIAPCRLTSIRCYCGDEATFYQSQRDNFNRNSYFFGCPNWRSKRCDFFSWAREYQTLRNPEILCRLMPQSISSQQSLKNVSDQDHEEIPNKLECVVCLSAEKSCLIYPCNHFCCCTECALKIGKQCPMCRGCIQSIQQIFFV</sequence>
<evidence type="ECO:0000259" key="6">
    <source>
        <dbReference type="PROSITE" id="PS51999"/>
    </source>
</evidence>
<name>A0A818WRK6_9BILA</name>
<dbReference type="InterPro" id="IPR013083">
    <property type="entry name" value="Znf_RING/FYVE/PHD"/>
</dbReference>
<dbReference type="InterPro" id="IPR001841">
    <property type="entry name" value="Znf_RING"/>
</dbReference>
<evidence type="ECO:0000313" key="7">
    <source>
        <dbReference type="EMBL" id="CAF3730082.1"/>
    </source>
</evidence>
<dbReference type="InterPro" id="IPR010666">
    <property type="entry name" value="Znf_GRF"/>
</dbReference>
<feature type="domain" description="RING-type" evidence="5">
    <location>
        <begin position="169"/>
        <end position="205"/>
    </location>
</feature>
<protein>
    <recommendedName>
        <fullName evidence="10">RING-type domain-containing protein</fullName>
    </recommendedName>
</protein>
<gene>
    <name evidence="7" type="ORF">GRG538_LOCUS30204</name>
    <name evidence="8" type="ORF">QYT958_LOCUS15358</name>
</gene>
<evidence type="ECO:0000313" key="9">
    <source>
        <dbReference type="Proteomes" id="UP000663872"/>
    </source>
</evidence>
<dbReference type="Pfam" id="PF13920">
    <property type="entry name" value="zf-C3HC4_3"/>
    <property type="match status" value="1"/>
</dbReference>
<proteinExistence type="predicted"/>
<accession>A0A818WRK6</accession>
<evidence type="ECO:0000256" key="2">
    <source>
        <dbReference type="ARBA" id="ARBA00022771"/>
    </source>
</evidence>
<dbReference type="AlphaFoldDB" id="A0A818WRK6"/>
<reference evidence="7" key="1">
    <citation type="submission" date="2021-02" db="EMBL/GenBank/DDBJ databases">
        <authorList>
            <person name="Nowell W R."/>
        </authorList>
    </citation>
    <scope>NUCLEOTIDE SEQUENCE</scope>
</reference>